<evidence type="ECO:0000313" key="1">
    <source>
        <dbReference type="EMBL" id="MDR7378993.1"/>
    </source>
</evidence>
<dbReference type="Proteomes" id="UP001180487">
    <property type="component" value="Unassembled WGS sequence"/>
</dbReference>
<dbReference type="RefSeq" id="WP_125473981.1">
    <property type="nucleotide sequence ID" value="NZ_JAVDXT010000003.1"/>
</dbReference>
<accession>A0ABU2CCD7</accession>
<comment type="caution">
    <text evidence="1">The sequence shown here is derived from an EMBL/GenBank/DDBJ whole genome shotgun (WGS) entry which is preliminary data.</text>
</comment>
<keyword evidence="2" id="KW-1185">Reference proteome</keyword>
<reference evidence="1 2" key="1">
    <citation type="submission" date="2023-07" db="EMBL/GenBank/DDBJ databases">
        <title>Sorghum-associated microbial communities from plants grown in Nebraska, USA.</title>
        <authorList>
            <person name="Schachtman D."/>
        </authorList>
    </citation>
    <scope>NUCLEOTIDE SEQUENCE [LARGE SCALE GENOMIC DNA]</scope>
    <source>
        <strain evidence="1 2">BE313</strain>
    </source>
</reference>
<name>A0ABU2CCD7_9BURK</name>
<gene>
    <name evidence="1" type="ORF">J2X19_003687</name>
</gene>
<protein>
    <submittedName>
        <fullName evidence="1">Uncharacterized protein</fullName>
    </submittedName>
</protein>
<sequence>MNLPHMRLETPWNTEFMLPRVTDNAQLLELQILLGGLQLVLSRVHPAFAATRFTATRQLAARITRGIEYQDAHKAHMGSADLQRSLNETERALDPGSLMVLRKLLTQTLKEEQEQADGGHAEFTYSDFIAEERLAGQQLAAH</sequence>
<proteinExistence type="predicted"/>
<dbReference type="EMBL" id="JAVDXT010000003">
    <property type="protein sequence ID" value="MDR7378993.1"/>
    <property type="molecule type" value="Genomic_DNA"/>
</dbReference>
<organism evidence="1 2">
    <name type="scientific">Rhodoferax ferrireducens</name>
    <dbReference type="NCBI Taxonomy" id="192843"/>
    <lineage>
        <taxon>Bacteria</taxon>
        <taxon>Pseudomonadati</taxon>
        <taxon>Pseudomonadota</taxon>
        <taxon>Betaproteobacteria</taxon>
        <taxon>Burkholderiales</taxon>
        <taxon>Comamonadaceae</taxon>
        <taxon>Rhodoferax</taxon>
    </lineage>
</organism>
<evidence type="ECO:0000313" key="2">
    <source>
        <dbReference type="Proteomes" id="UP001180487"/>
    </source>
</evidence>